<evidence type="ECO:0000256" key="7">
    <source>
        <dbReference type="ARBA" id="ARBA00022843"/>
    </source>
</evidence>
<dbReference type="InParanoid" id="C3ZQB3"/>
<feature type="region of interest" description="Disordered" evidence="11">
    <location>
        <begin position="139"/>
        <end position="180"/>
    </location>
</feature>
<name>C3ZQB3_BRAFL</name>
<evidence type="ECO:0000256" key="9">
    <source>
        <dbReference type="ARBA" id="ARBA00023163"/>
    </source>
</evidence>
<accession>C3ZQB3</accession>
<evidence type="ECO:0000256" key="11">
    <source>
        <dbReference type="SAM" id="MobiDB-lite"/>
    </source>
</evidence>
<evidence type="ECO:0000313" key="13">
    <source>
        <dbReference type="EMBL" id="EEN45169.1"/>
    </source>
</evidence>
<evidence type="ECO:0000256" key="2">
    <source>
        <dbReference type="ARBA" id="ARBA00022499"/>
    </source>
</evidence>
<dbReference type="InterPro" id="IPR051497">
    <property type="entry name" value="Dev/Hematopoietic_TF"/>
</dbReference>
<organism>
    <name type="scientific">Branchiostoma floridae</name>
    <name type="common">Florida lancelet</name>
    <name type="synonym">Amphioxus</name>
    <dbReference type="NCBI Taxonomy" id="7739"/>
    <lineage>
        <taxon>Eukaryota</taxon>
        <taxon>Metazoa</taxon>
        <taxon>Chordata</taxon>
        <taxon>Cephalochordata</taxon>
        <taxon>Leptocardii</taxon>
        <taxon>Amphioxiformes</taxon>
        <taxon>Branchiostomatidae</taxon>
        <taxon>Branchiostoma</taxon>
    </lineage>
</organism>
<evidence type="ECO:0000259" key="12">
    <source>
        <dbReference type="Pfam" id="PF25491"/>
    </source>
</evidence>
<feature type="domain" description="BCL-11A-like CCHC zinc finger" evidence="12">
    <location>
        <begin position="98"/>
        <end position="124"/>
    </location>
</feature>
<evidence type="ECO:0000256" key="5">
    <source>
        <dbReference type="ARBA" id="ARBA00022771"/>
    </source>
</evidence>
<keyword evidence="6" id="KW-0862">Zinc</keyword>
<evidence type="ECO:0000256" key="6">
    <source>
        <dbReference type="ARBA" id="ARBA00022833"/>
    </source>
</evidence>
<dbReference type="InterPro" id="IPR057448">
    <property type="entry name" value="BCL-11A_Znf_CCHC"/>
</dbReference>
<dbReference type="PANTHER" id="PTHR45993:SF6">
    <property type="entry name" value="C2H2-TYPE DOMAIN-CONTAINING PROTEIN"/>
    <property type="match status" value="1"/>
</dbReference>
<gene>
    <name evidence="13" type="ORF">BRAFLDRAFT_84948</name>
</gene>
<keyword evidence="10" id="KW-0539">Nucleus</keyword>
<evidence type="ECO:0000256" key="10">
    <source>
        <dbReference type="ARBA" id="ARBA00023242"/>
    </source>
</evidence>
<sequence length="180" mass="19798">MAVIDRPFARHGDTVRKNKIPHRNHRGTACMHSQVSPQVHPGWSSAWANYDHVAKPCTPLRMCRVQSAAPAARAGQRLLDRGARPVSGGCKAQPDHDLLTCGECQTDFPLSDILLFIEHKKHCMTPTDGHLEERLDLDRSRNATEKRRAPTPISVGIQVGPSEDQPTPEQKAPGGHKTGD</sequence>
<comment type="subcellular location">
    <subcellularLocation>
        <location evidence="1">Nucleus</location>
    </subcellularLocation>
</comment>
<protein>
    <recommendedName>
        <fullName evidence="12">BCL-11A-like CCHC zinc finger domain-containing protein</fullName>
    </recommendedName>
</protein>
<keyword evidence="7" id="KW-0832">Ubl conjugation</keyword>
<keyword evidence="4" id="KW-0677">Repeat</keyword>
<dbReference type="Pfam" id="PF25491">
    <property type="entry name" value="CCHC_BCL-11A"/>
    <property type="match status" value="1"/>
</dbReference>
<keyword evidence="9" id="KW-0804">Transcription</keyword>
<keyword evidence="5" id="KW-0863">Zinc-finger</keyword>
<keyword evidence="2" id="KW-1017">Isopeptide bond</keyword>
<feature type="compositionally biased region" description="Basic and acidic residues" evidence="11">
    <location>
        <begin position="139"/>
        <end position="148"/>
    </location>
</feature>
<evidence type="ECO:0000256" key="1">
    <source>
        <dbReference type="ARBA" id="ARBA00004123"/>
    </source>
</evidence>
<keyword evidence="8" id="KW-0805">Transcription regulation</keyword>
<dbReference type="AlphaFoldDB" id="C3ZQB3"/>
<keyword evidence="3" id="KW-0479">Metal-binding</keyword>
<evidence type="ECO:0000256" key="3">
    <source>
        <dbReference type="ARBA" id="ARBA00022723"/>
    </source>
</evidence>
<dbReference type="GO" id="GO:0005634">
    <property type="term" value="C:nucleus"/>
    <property type="evidence" value="ECO:0007669"/>
    <property type="project" value="UniProtKB-SubCell"/>
</dbReference>
<dbReference type="EMBL" id="GG666661">
    <property type="protein sequence ID" value="EEN45169.1"/>
    <property type="molecule type" value="Genomic_DNA"/>
</dbReference>
<proteinExistence type="predicted"/>
<dbReference type="eggNOG" id="KOG1721">
    <property type="taxonomic scope" value="Eukaryota"/>
</dbReference>
<evidence type="ECO:0000256" key="4">
    <source>
        <dbReference type="ARBA" id="ARBA00022737"/>
    </source>
</evidence>
<reference evidence="13" key="1">
    <citation type="journal article" date="2008" name="Nature">
        <title>The amphioxus genome and the evolution of the chordate karyotype.</title>
        <authorList>
            <consortium name="US DOE Joint Genome Institute (JGI-PGF)"/>
            <person name="Putnam N.H."/>
            <person name="Butts T."/>
            <person name="Ferrier D.E.K."/>
            <person name="Furlong R.F."/>
            <person name="Hellsten U."/>
            <person name="Kawashima T."/>
            <person name="Robinson-Rechavi M."/>
            <person name="Shoguchi E."/>
            <person name="Terry A."/>
            <person name="Yu J.-K."/>
            <person name="Benito-Gutierrez E.L."/>
            <person name="Dubchak I."/>
            <person name="Garcia-Fernandez J."/>
            <person name="Gibson-Brown J.J."/>
            <person name="Grigoriev I.V."/>
            <person name="Horton A.C."/>
            <person name="de Jong P.J."/>
            <person name="Jurka J."/>
            <person name="Kapitonov V.V."/>
            <person name="Kohara Y."/>
            <person name="Kuroki Y."/>
            <person name="Lindquist E."/>
            <person name="Lucas S."/>
            <person name="Osoegawa K."/>
            <person name="Pennacchio L.A."/>
            <person name="Salamov A.A."/>
            <person name="Satou Y."/>
            <person name="Sauka-Spengler T."/>
            <person name="Schmutz J."/>
            <person name="Shin-I T."/>
            <person name="Toyoda A."/>
            <person name="Bronner-Fraser M."/>
            <person name="Fujiyama A."/>
            <person name="Holland L.Z."/>
            <person name="Holland P.W.H."/>
            <person name="Satoh N."/>
            <person name="Rokhsar D.S."/>
        </authorList>
    </citation>
    <scope>NUCLEOTIDE SEQUENCE [LARGE SCALE GENOMIC DNA]</scope>
    <source>
        <strain evidence="13">S238N-H82</strain>
        <tissue evidence="13">Testes</tissue>
    </source>
</reference>
<evidence type="ECO:0000256" key="8">
    <source>
        <dbReference type="ARBA" id="ARBA00023015"/>
    </source>
</evidence>
<dbReference type="GO" id="GO:0008270">
    <property type="term" value="F:zinc ion binding"/>
    <property type="evidence" value="ECO:0007669"/>
    <property type="project" value="UniProtKB-KW"/>
</dbReference>
<dbReference type="PANTHER" id="PTHR45993">
    <property type="entry name" value="B-CELL LYMPHOMA/LEUKEMIA 11"/>
    <property type="match status" value="1"/>
</dbReference>